<evidence type="ECO:0000256" key="1">
    <source>
        <dbReference type="SAM" id="MobiDB-lite"/>
    </source>
</evidence>
<sequence length="211" mass="23536">MQQFPNSATRSACGEGDTLCSEALKNDYTNVLRSDTCAISTENNFNVGVEDYILWVPKYRRKVCEGNAYLNCSADTDRFGPKQITQESFLQGRGQVADNPNCPAGGVKYLPETLFNQEDKPKQVNMSLFSQPTLVPRSCGTLTEVDLQRRMLPLPGAWQGSFSPLVAVNFEKESAASERRQMKPTTTTSLGNKNKYPEWTDLKAQSEPYSQ</sequence>
<reference evidence="2" key="1">
    <citation type="journal article" date="2020" name="Nature">
        <title>Giant virus diversity and host interactions through global metagenomics.</title>
        <authorList>
            <person name="Schulz F."/>
            <person name="Roux S."/>
            <person name="Paez-Espino D."/>
            <person name="Jungbluth S."/>
            <person name="Walsh D.A."/>
            <person name="Denef V.J."/>
            <person name="McMahon K.D."/>
            <person name="Konstantinidis K.T."/>
            <person name="Eloe-Fadrosh E.A."/>
            <person name="Kyrpides N.C."/>
            <person name="Woyke T."/>
        </authorList>
    </citation>
    <scope>NUCLEOTIDE SEQUENCE</scope>
    <source>
        <strain evidence="2">GVMAG-M-3300020182-33</strain>
    </source>
</reference>
<dbReference type="EMBL" id="MN739301">
    <property type="protein sequence ID" value="QHS97639.1"/>
    <property type="molecule type" value="Genomic_DNA"/>
</dbReference>
<dbReference type="AlphaFoldDB" id="A0A6C0C1J4"/>
<proteinExistence type="predicted"/>
<accession>A0A6C0C1J4</accession>
<protein>
    <submittedName>
        <fullName evidence="2">Uncharacterized protein</fullName>
    </submittedName>
</protein>
<feature type="compositionally biased region" description="Polar residues" evidence="1">
    <location>
        <begin position="183"/>
        <end position="192"/>
    </location>
</feature>
<organism evidence="2">
    <name type="scientific">viral metagenome</name>
    <dbReference type="NCBI Taxonomy" id="1070528"/>
    <lineage>
        <taxon>unclassified sequences</taxon>
        <taxon>metagenomes</taxon>
        <taxon>organismal metagenomes</taxon>
    </lineage>
</organism>
<evidence type="ECO:0000313" key="2">
    <source>
        <dbReference type="EMBL" id="QHS97639.1"/>
    </source>
</evidence>
<name>A0A6C0C1J4_9ZZZZ</name>
<feature type="region of interest" description="Disordered" evidence="1">
    <location>
        <begin position="173"/>
        <end position="211"/>
    </location>
</feature>